<accession>A0A382RBH3</accession>
<dbReference type="InterPro" id="IPR001455">
    <property type="entry name" value="TusA-like"/>
</dbReference>
<dbReference type="CDD" id="cd00291">
    <property type="entry name" value="SirA_YedF_YeeD"/>
    <property type="match status" value="1"/>
</dbReference>
<dbReference type="Gene3D" id="3.30.110.40">
    <property type="entry name" value="TusA-like domain"/>
    <property type="match status" value="1"/>
</dbReference>
<reference evidence="2" key="1">
    <citation type="submission" date="2018-05" db="EMBL/GenBank/DDBJ databases">
        <authorList>
            <person name="Lanie J.A."/>
            <person name="Ng W.-L."/>
            <person name="Kazmierczak K.M."/>
            <person name="Andrzejewski T.M."/>
            <person name="Davidsen T.M."/>
            <person name="Wayne K.J."/>
            <person name="Tettelin H."/>
            <person name="Glass J.I."/>
            <person name="Rusch D."/>
            <person name="Podicherti R."/>
            <person name="Tsui H.-C.T."/>
            <person name="Winkler M.E."/>
        </authorList>
    </citation>
    <scope>NUCLEOTIDE SEQUENCE</scope>
</reference>
<gene>
    <name evidence="2" type="ORF">METZ01_LOCUS347927</name>
</gene>
<sequence length="76" mass="8635">MANQETLDVRGEICPYPMLKTNKQLDEITPNVEILDIITDHAPALMTIPPQAVKRGYSCEIEETSQGEWKLHLVKE</sequence>
<dbReference type="Pfam" id="PF01206">
    <property type="entry name" value="TusA"/>
    <property type="match status" value="1"/>
</dbReference>
<dbReference type="AlphaFoldDB" id="A0A382RBH3"/>
<proteinExistence type="predicted"/>
<dbReference type="PANTHER" id="PTHR33279">
    <property type="entry name" value="SULFUR CARRIER PROTEIN YEDF-RELATED"/>
    <property type="match status" value="1"/>
</dbReference>
<organism evidence="2">
    <name type="scientific">marine metagenome</name>
    <dbReference type="NCBI Taxonomy" id="408172"/>
    <lineage>
        <taxon>unclassified sequences</taxon>
        <taxon>metagenomes</taxon>
        <taxon>ecological metagenomes</taxon>
    </lineage>
</organism>
<evidence type="ECO:0000259" key="1">
    <source>
        <dbReference type="PROSITE" id="PS01148"/>
    </source>
</evidence>
<dbReference type="PROSITE" id="PS01148">
    <property type="entry name" value="UPF0033"/>
    <property type="match status" value="1"/>
</dbReference>
<dbReference type="SUPFAM" id="SSF64307">
    <property type="entry name" value="SirA-like"/>
    <property type="match status" value="1"/>
</dbReference>
<protein>
    <recommendedName>
        <fullName evidence="1">UPF0033 domain-containing protein</fullName>
    </recommendedName>
</protein>
<dbReference type="EMBL" id="UINC01120529">
    <property type="protein sequence ID" value="SVC95073.1"/>
    <property type="molecule type" value="Genomic_DNA"/>
</dbReference>
<name>A0A382RBH3_9ZZZZ</name>
<dbReference type="InterPro" id="IPR036868">
    <property type="entry name" value="TusA-like_sf"/>
</dbReference>
<evidence type="ECO:0000313" key="2">
    <source>
        <dbReference type="EMBL" id="SVC95073.1"/>
    </source>
</evidence>
<feature type="domain" description="UPF0033" evidence="1">
    <location>
        <begin position="7"/>
        <end position="31"/>
    </location>
</feature>
<dbReference type="PANTHER" id="PTHR33279:SF18">
    <property type="entry name" value="SULFUR CARRIER PROTEIN MJ0990-RELATED"/>
    <property type="match status" value="1"/>
</dbReference>